<keyword evidence="2" id="KW-0479">Metal-binding</keyword>
<proteinExistence type="predicted"/>
<dbReference type="EMBL" id="JACGCI010000079">
    <property type="protein sequence ID" value="KAF6747593.1"/>
    <property type="molecule type" value="Genomic_DNA"/>
</dbReference>
<dbReference type="PROSITE" id="PS50158">
    <property type="entry name" value="ZF_CCHC"/>
    <property type="match status" value="1"/>
</dbReference>
<feature type="region of interest" description="Disordered" evidence="3">
    <location>
        <begin position="187"/>
        <end position="230"/>
    </location>
</feature>
<evidence type="ECO:0000256" key="1">
    <source>
        <dbReference type="ARBA" id="ARBA00022664"/>
    </source>
</evidence>
<keyword evidence="1" id="KW-0507">mRNA processing</keyword>
<dbReference type="InterPro" id="IPR001878">
    <property type="entry name" value="Znf_CCHC"/>
</dbReference>
<evidence type="ECO:0000256" key="2">
    <source>
        <dbReference type="PROSITE-ProRule" id="PRU00047"/>
    </source>
</evidence>
<reference evidence="5 6" key="1">
    <citation type="submission" date="2020-07" db="EMBL/GenBank/DDBJ databases">
        <title>Comparative genomics of pyrophilous fungi reveals a link between fire events and developmental genes.</title>
        <authorList>
            <consortium name="DOE Joint Genome Institute"/>
            <person name="Steindorff A.S."/>
            <person name="Carver A."/>
            <person name="Calhoun S."/>
            <person name="Stillman K."/>
            <person name="Liu H."/>
            <person name="Lipzen A."/>
            <person name="Pangilinan J."/>
            <person name="Labutti K."/>
            <person name="Bruns T.D."/>
            <person name="Grigoriev I.V."/>
        </authorList>
    </citation>
    <scope>NUCLEOTIDE SEQUENCE [LARGE SCALE GENOMIC DNA]</scope>
    <source>
        <strain evidence="5 6">CBS 144469</strain>
    </source>
</reference>
<dbReference type="GO" id="GO:0003676">
    <property type="term" value="F:nucleic acid binding"/>
    <property type="evidence" value="ECO:0007669"/>
    <property type="project" value="InterPro"/>
</dbReference>
<evidence type="ECO:0000313" key="5">
    <source>
        <dbReference type="EMBL" id="KAF6747593.1"/>
    </source>
</evidence>
<comment type="caution">
    <text evidence="5">The sequence shown here is derived from an EMBL/GenBank/DDBJ whole genome shotgun (WGS) entry which is preliminary data.</text>
</comment>
<keyword evidence="2" id="KW-0862">Zinc</keyword>
<dbReference type="Pfam" id="PF00098">
    <property type="entry name" value="zf-CCHC"/>
    <property type="match status" value="1"/>
</dbReference>
<evidence type="ECO:0000259" key="4">
    <source>
        <dbReference type="PROSITE" id="PS50158"/>
    </source>
</evidence>
<sequence>MLQTLSSSYFFCFYGLVLELEDDETNHIPRPLRFITRPLMAHQPSKDDLLVADNFDQLDQVVSQVLTRTVSVIINYGSDRWQVAMLLQCGADVSDYLQKYTQLVLQVDRSGYTVSPIDMIRGFILHLPHFMVHFINNFNTWCNSDTVLSGHIGFDDVLEWLEKAEASFTNLRATHRQNQQIRSVIQSQTYPTLSGPRPPPPSGSAPRSHAAVGPGGSSLDPRTPGARPSGQQCYNCRKVGHTAANCRAPGGNHANVGRPMGQSYLMEEGVHDEDVLMADVDVYDEAAAEVPAGDVVDEIGAL</sequence>
<dbReference type="InterPro" id="IPR036875">
    <property type="entry name" value="Znf_CCHC_sf"/>
</dbReference>
<protein>
    <recommendedName>
        <fullName evidence="4">CCHC-type domain-containing protein</fullName>
    </recommendedName>
</protein>
<keyword evidence="2" id="KW-0863">Zinc-finger</keyword>
<dbReference type="SMART" id="SM00343">
    <property type="entry name" value="ZnF_C2HC"/>
    <property type="match status" value="1"/>
</dbReference>
<evidence type="ECO:0000256" key="3">
    <source>
        <dbReference type="SAM" id="MobiDB-lite"/>
    </source>
</evidence>
<keyword evidence="6" id="KW-1185">Reference proteome</keyword>
<dbReference type="SUPFAM" id="SSF57756">
    <property type="entry name" value="Retrovirus zinc finger-like domains"/>
    <property type="match status" value="1"/>
</dbReference>
<dbReference type="Gene3D" id="4.10.60.10">
    <property type="entry name" value="Zinc finger, CCHC-type"/>
    <property type="match status" value="1"/>
</dbReference>
<dbReference type="Proteomes" id="UP000521943">
    <property type="component" value="Unassembled WGS sequence"/>
</dbReference>
<accession>A0A8H6HKS8</accession>
<dbReference type="AlphaFoldDB" id="A0A8H6HKS8"/>
<dbReference type="GO" id="GO:0008270">
    <property type="term" value="F:zinc ion binding"/>
    <property type="evidence" value="ECO:0007669"/>
    <property type="project" value="UniProtKB-KW"/>
</dbReference>
<gene>
    <name evidence="5" type="ORF">DFP72DRAFT_1075058</name>
</gene>
<name>A0A8H6HKS8_9AGAR</name>
<organism evidence="5 6">
    <name type="scientific">Ephemerocybe angulata</name>
    <dbReference type="NCBI Taxonomy" id="980116"/>
    <lineage>
        <taxon>Eukaryota</taxon>
        <taxon>Fungi</taxon>
        <taxon>Dikarya</taxon>
        <taxon>Basidiomycota</taxon>
        <taxon>Agaricomycotina</taxon>
        <taxon>Agaricomycetes</taxon>
        <taxon>Agaricomycetidae</taxon>
        <taxon>Agaricales</taxon>
        <taxon>Agaricineae</taxon>
        <taxon>Psathyrellaceae</taxon>
        <taxon>Ephemerocybe</taxon>
    </lineage>
</organism>
<dbReference type="OrthoDB" id="10319834at2759"/>
<feature type="domain" description="CCHC-type" evidence="4">
    <location>
        <begin position="233"/>
        <end position="247"/>
    </location>
</feature>
<evidence type="ECO:0000313" key="6">
    <source>
        <dbReference type="Proteomes" id="UP000521943"/>
    </source>
</evidence>
<dbReference type="GO" id="GO:0006397">
    <property type="term" value="P:mRNA processing"/>
    <property type="evidence" value="ECO:0007669"/>
    <property type="project" value="UniProtKB-KW"/>
</dbReference>